<sequence>MNNQTEVQSVRKYLVIDGEKIKTDNYAPLYSPYSGEEIAQIAMADKAQTQRAIDAAYQARSVMAKMPAFRRAEILEKVVSLLTEKADQAAEIITRESAKPIMFSKAEVSRTIETYKFAAEEAKRIHGETIPFDAASGGIGRVGYTLREPIGVIGAITPFNFPMNLVAHKVGPAVAAGNTIVLKPASQTPLSALFIAELFEEAGLPPGALNVVTGPGSIVGEELVRNDRVSMITFTGSPEVGIGIRNRAGLKKTTLELGSNSALIIDKDADVDSIIDRCIMGAFSNQGQVCISLQRIYAHEEIYEDFTKKFTEAAKQLKVGDPLNPDTYISSMISKGEADRVMGWIEETNSRNADIATGGKIRNGVLEPTIITNAEPDLSVCRQEAFAPVVVVNKFNAMEEAVKQVNDSRFGLQAGIYTNNVRHALYAARELHVGGVIINDVPTYRVDHMPYGGVKESGTGREGIKYAIEEMTEMKLIVWNQN</sequence>
<evidence type="ECO:0000259" key="3">
    <source>
        <dbReference type="Pfam" id="PF00171"/>
    </source>
</evidence>
<dbReference type="SUPFAM" id="SSF53720">
    <property type="entry name" value="ALDH-like"/>
    <property type="match status" value="1"/>
</dbReference>
<evidence type="ECO:0000256" key="1">
    <source>
        <dbReference type="ARBA" id="ARBA00009986"/>
    </source>
</evidence>
<organism evidence="4 5">
    <name type="scientific">Mesobacillus campisalis</name>
    <dbReference type="NCBI Taxonomy" id="1408103"/>
    <lineage>
        <taxon>Bacteria</taxon>
        <taxon>Bacillati</taxon>
        <taxon>Bacillota</taxon>
        <taxon>Bacilli</taxon>
        <taxon>Bacillales</taxon>
        <taxon>Bacillaceae</taxon>
        <taxon>Mesobacillus</taxon>
    </lineage>
</organism>
<dbReference type="InterPro" id="IPR015590">
    <property type="entry name" value="Aldehyde_DH_dom"/>
</dbReference>
<feature type="domain" description="Aldehyde dehydrogenase" evidence="3">
    <location>
        <begin position="26"/>
        <end position="476"/>
    </location>
</feature>
<keyword evidence="2" id="KW-0560">Oxidoreductase</keyword>
<dbReference type="InterPro" id="IPR016161">
    <property type="entry name" value="Ald_DH/histidinol_DH"/>
</dbReference>
<keyword evidence="5" id="KW-1185">Reference proteome</keyword>
<dbReference type="AlphaFoldDB" id="A0A0M2SZ22"/>
<evidence type="ECO:0000313" key="5">
    <source>
        <dbReference type="Proteomes" id="UP000034166"/>
    </source>
</evidence>
<dbReference type="Gene3D" id="3.40.309.10">
    <property type="entry name" value="Aldehyde Dehydrogenase, Chain A, domain 2"/>
    <property type="match status" value="1"/>
</dbReference>
<dbReference type="PATRIC" id="fig|1408103.3.peg.1422"/>
<comment type="similarity">
    <text evidence="1">Belongs to the aldehyde dehydrogenase family.</text>
</comment>
<dbReference type="CDD" id="cd07149">
    <property type="entry name" value="ALDH_y4uC"/>
    <property type="match status" value="1"/>
</dbReference>
<gene>
    <name evidence="4" type="ORF">WQ57_06315</name>
</gene>
<dbReference type="EMBL" id="LAYY01000005">
    <property type="protein sequence ID" value="KKK38956.1"/>
    <property type="molecule type" value="Genomic_DNA"/>
</dbReference>
<dbReference type="Pfam" id="PF00171">
    <property type="entry name" value="Aldedh"/>
    <property type="match status" value="1"/>
</dbReference>
<dbReference type="Proteomes" id="UP000034166">
    <property type="component" value="Unassembled WGS sequence"/>
</dbReference>
<accession>A0A0M2SZ22</accession>
<dbReference type="RefSeq" id="WP_046522890.1">
    <property type="nucleotide sequence ID" value="NZ_LAYY01000005.1"/>
</dbReference>
<dbReference type="InterPro" id="IPR016162">
    <property type="entry name" value="Ald_DH_N"/>
</dbReference>
<dbReference type="OrthoDB" id="9762913at2"/>
<dbReference type="PANTHER" id="PTHR42991">
    <property type="entry name" value="ALDEHYDE DEHYDROGENASE"/>
    <property type="match status" value="1"/>
</dbReference>
<proteinExistence type="inferred from homology"/>
<evidence type="ECO:0000256" key="2">
    <source>
        <dbReference type="ARBA" id="ARBA00023002"/>
    </source>
</evidence>
<evidence type="ECO:0000313" key="4">
    <source>
        <dbReference type="EMBL" id="KKK38956.1"/>
    </source>
</evidence>
<dbReference type="InterPro" id="IPR016163">
    <property type="entry name" value="Ald_DH_C"/>
</dbReference>
<dbReference type="Gene3D" id="3.40.605.10">
    <property type="entry name" value="Aldehyde Dehydrogenase, Chain A, domain 1"/>
    <property type="match status" value="1"/>
</dbReference>
<comment type="caution">
    <text evidence="4">The sequence shown here is derived from an EMBL/GenBank/DDBJ whole genome shotgun (WGS) entry which is preliminary data.</text>
</comment>
<name>A0A0M2SZ22_9BACI</name>
<dbReference type="FunFam" id="3.40.605.10:FF:000007">
    <property type="entry name" value="NAD/NADP-dependent betaine aldehyde dehydrogenase"/>
    <property type="match status" value="1"/>
</dbReference>
<protein>
    <submittedName>
        <fullName evidence="4">Aldehyde dehydrogenase</fullName>
    </submittedName>
</protein>
<dbReference type="GO" id="GO:0008911">
    <property type="term" value="F:lactaldehyde dehydrogenase (NAD+) activity"/>
    <property type="evidence" value="ECO:0007669"/>
    <property type="project" value="TreeGrafter"/>
</dbReference>
<dbReference type="InterPro" id="IPR051020">
    <property type="entry name" value="ALDH-related_metabolic_enz"/>
</dbReference>
<reference evidence="4 5" key="1">
    <citation type="submission" date="2015-04" db="EMBL/GenBank/DDBJ databases">
        <title>Taxonomic description and genome sequence of Bacillus campisalis sp. nov., a novel member of the genus Bacillus isolated from solar saltern.</title>
        <authorList>
            <person name="Mathan Kumar R."/>
            <person name="Kaur G."/>
            <person name="Kumar A."/>
            <person name="Singh N.K."/>
            <person name="Kaur N."/>
            <person name="Kumar N."/>
            <person name="Mayilraj S."/>
        </authorList>
    </citation>
    <scope>NUCLEOTIDE SEQUENCE [LARGE SCALE GENOMIC DNA]</scope>
    <source>
        <strain evidence="4 5">SA2-6</strain>
    </source>
</reference>
<dbReference type="PANTHER" id="PTHR42991:SF1">
    <property type="entry name" value="ALDEHYDE DEHYDROGENASE"/>
    <property type="match status" value="1"/>
</dbReference>